<proteinExistence type="predicted"/>
<dbReference type="EMBL" id="KR029596">
    <property type="protein sequence ID" value="AKH47644.1"/>
    <property type="molecule type" value="Genomic_DNA"/>
</dbReference>
<organism evidence="1">
    <name type="scientific">uncultured marine virus</name>
    <dbReference type="NCBI Taxonomy" id="186617"/>
    <lineage>
        <taxon>Viruses</taxon>
        <taxon>environmental samples</taxon>
    </lineage>
</organism>
<sequence>MGLDLYDHCQRISSGDRHHHWGCYGNVCGSFHGLHHRGQRGRHLHHRSPLWRMGRTNCWLA</sequence>
<reference evidence="1" key="1">
    <citation type="journal article" date="2015" name="Front. Microbiol.">
        <title>Combining genomic sequencing methods to explore viral diversity and reveal potential virus-host interactions.</title>
        <authorList>
            <person name="Chow C.E."/>
            <person name="Winget D.M."/>
            <person name="White R.A.III."/>
            <person name="Hallam S.J."/>
            <person name="Suttle C.A."/>
        </authorList>
    </citation>
    <scope>NUCLEOTIDE SEQUENCE</scope>
    <source>
        <strain evidence="1">Oxic1_1</strain>
    </source>
</reference>
<accession>A0A0F7L531</accession>
<reference evidence="1" key="2">
    <citation type="submission" date="2015-03" db="EMBL/GenBank/DDBJ databases">
        <authorList>
            <person name="Chow C.-E.T."/>
            <person name="Winget D.M."/>
            <person name="White R.A.III."/>
            <person name="Hallam S.J."/>
            <person name="Suttle C.A."/>
        </authorList>
    </citation>
    <scope>NUCLEOTIDE SEQUENCE</scope>
    <source>
        <strain evidence="1">Oxic1_1</strain>
    </source>
</reference>
<protein>
    <submittedName>
        <fullName evidence="1">Uncharacterized protein</fullName>
    </submittedName>
</protein>
<name>A0A0F7L531_9VIRU</name>
<evidence type="ECO:0000313" key="1">
    <source>
        <dbReference type="EMBL" id="AKH47644.1"/>
    </source>
</evidence>